<organism evidence="1 2">
    <name type="scientific">Paraburkholderia fungorum</name>
    <dbReference type="NCBI Taxonomy" id="134537"/>
    <lineage>
        <taxon>Bacteria</taxon>
        <taxon>Pseudomonadati</taxon>
        <taxon>Pseudomonadota</taxon>
        <taxon>Betaproteobacteria</taxon>
        <taxon>Burkholderiales</taxon>
        <taxon>Burkholderiaceae</taxon>
        <taxon>Paraburkholderia</taxon>
    </lineage>
</organism>
<dbReference type="EMBL" id="CP010025">
    <property type="protein sequence ID" value="AJZ56809.1"/>
    <property type="molecule type" value="Genomic_DNA"/>
</dbReference>
<dbReference type="KEGG" id="bfn:OI25_7329"/>
<evidence type="ECO:0000313" key="2">
    <source>
        <dbReference type="Proteomes" id="UP000032614"/>
    </source>
</evidence>
<accession>A0AAU8SV26</accession>
<evidence type="ECO:0000313" key="1">
    <source>
        <dbReference type="EMBL" id="AJZ56809.1"/>
    </source>
</evidence>
<evidence type="ECO:0008006" key="3">
    <source>
        <dbReference type="Google" id="ProtNLM"/>
    </source>
</evidence>
<name>A0AAU8SV26_9BURK</name>
<gene>
    <name evidence="1" type="ORF">OI25_7329</name>
</gene>
<protein>
    <recommendedName>
        <fullName evidence="3">Type II toxin-antitoxin system RelE/ParE family toxin</fullName>
    </recommendedName>
</protein>
<reference evidence="1 2" key="1">
    <citation type="journal article" date="2015" name="Genome Announc.">
        <title>Complete genome sequences for 59 burkholderia isolates, both pathogenic and near neighbor.</title>
        <authorList>
            <person name="Johnson S.L."/>
            <person name="Bishop-Lilly K.A."/>
            <person name="Ladner J.T."/>
            <person name="Daligault H.E."/>
            <person name="Davenport K.W."/>
            <person name="Jaissle J."/>
            <person name="Frey K.G."/>
            <person name="Koroleva G.I."/>
            <person name="Bruce D.C."/>
            <person name="Coyne S.R."/>
            <person name="Broomall S.M."/>
            <person name="Li P.E."/>
            <person name="Teshima H."/>
            <person name="Gibbons H.S."/>
            <person name="Palacios G.F."/>
            <person name="Rosenzweig C.N."/>
            <person name="Redden C.L."/>
            <person name="Xu Y."/>
            <person name="Minogue T.D."/>
            <person name="Chain P.S."/>
        </authorList>
    </citation>
    <scope>NUCLEOTIDE SEQUENCE [LARGE SCALE GENOMIC DNA]</scope>
    <source>
        <strain evidence="1 2">ATCC BAA-463</strain>
    </source>
</reference>
<proteinExistence type="predicted"/>
<dbReference type="Proteomes" id="UP000032614">
    <property type="component" value="Chromosome 3"/>
</dbReference>
<sequence length="59" mass="6762">MTNATSPYDLDRIVAAFVCSGTDRAREYVLRDYVLLYAHSDVRAVLISVKHRRELGYDV</sequence>
<dbReference type="AlphaFoldDB" id="A0AAU8SV26"/>